<evidence type="ECO:0000313" key="2">
    <source>
        <dbReference type="Proteomes" id="UP000282125"/>
    </source>
</evidence>
<dbReference type="EMBL" id="RRAZ01000002">
    <property type="protein sequence ID" value="RRH78256.1"/>
    <property type="molecule type" value="Genomic_DNA"/>
</dbReference>
<protein>
    <recommendedName>
        <fullName evidence="3">Glycosyl transferase CAP10 domain-containing protein</fullName>
    </recommendedName>
</protein>
<dbReference type="Proteomes" id="UP000282125">
    <property type="component" value="Unassembled WGS sequence"/>
</dbReference>
<organism evidence="1 2">
    <name type="scientific">Falsigemmobacter faecalis</name>
    <dbReference type="NCBI Taxonomy" id="2488730"/>
    <lineage>
        <taxon>Bacteria</taxon>
        <taxon>Pseudomonadati</taxon>
        <taxon>Pseudomonadota</taxon>
        <taxon>Alphaproteobacteria</taxon>
        <taxon>Rhodobacterales</taxon>
        <taxon>Paracoccaceae</taxon>
        <taxon>Falsigemmobacter</taxon>
    </lineage>
</organism>
<reference evidence="1 2" key="1">
    <citation type="submission" date="2018-11" db="EMBL/GenBank/DDBJ databases">
        <title>Gemmobacter sp. nov., YIM 102744-1 draft genome.</title>
        <authorList>
            <person name="Li G."/>
            <person name="Jiang Y."/>
        </authorList>
    </citation>
    <scope>NUCLEOTIDE SEQUENCE [LARGE SCALE GENOMIC DNA]</scope>
    <source>
        <strain evidence="1 2">YIM 102744-1</strain>
    </source>
</reference>
<name>A0A3P3DWW1_9RHOB</name>
<proteinExistence type="predicted"/>
<dbReference type="OrthoDB" id="7976614at2"/>
<evidence type="ECO:0000313" key="1">
    <source>
        <dbReference type="EMBL" id="RRH78256.1"/>
    </source>
</evidence>
<comment type="caution">
    <text evidence="1">The sequence shown here is derived from an EMBL/GenBank/DDBJ whole genome shotgun (WGS) entry which is preliminary data.</text>
</comment>
<sequence length="117" mass="13491">MLEHRYLLAPEVKDVARLTYWALRTNSLVFVEKTPFGTLPDYFLKPWLHSVPIAPGLTDLRETFEFCQSDPGFCQRIMAQAQAAARRMHDSRTWQEAELKILDRPGLRKCGSAQPRS</sequence>
<gene>
    <name evidence="1" type="ORF">EG244_02090</name>
</gene>
<dbReference type="RefSeq" id="WP_124963346.1">
    <property type="nucleotide sequence ID" value="NZ_RRAZ01000002.1"/>
</dbReference>
<keyword evidence="2" id="KW-1185">Reference proteome</keyword>
<accession>A0A3P3DWW1</accession>
<evidence type="ECO:0008006" key="3">
    <source>
        <dbReference type="Google" id="ProtNLM"/>
    </source>
</evidence>
<dbReference type="AlphaFoldDB" id="A0A3P3DWW1"/>